<evidence type="ECO:0000256" key="5">
    <source>
        <dbReference type="ARBA" id="ARBA00022989"/>
    </source>
</evidence>
<feature type="transmembrane region" description="Helical" evidence="7">
    <location>
        <begin position="286"/>
        <end position="303"/>
    </location>
</feature>
<feature type="transmembrane region" description="Helical" evidence="7">
    <location>
        <begin position="52"/>
        <end position="73"/>
    </location>
</feature>
<protein>
    <submittedName>
        <fullName evidence="9">Putative membrane protein</fullName>
    </submittedName>
</protein>
<proteinExistence type="inferred from homology"/>
<feature type="transmembrane region" description="Helical" evidence="7">
    <location>
        <begin position="227"/>
        <end position="251"/>
    </location>
</feature>
<keyword evidence="5 7" id="KW-1133">Transmembrane helix</keyword>
<comment type="subcellular location">
    <subcellularLocation>
        <location evidence="1">Cell membrane</location>
        <topology evidence="1">Multi-pass membrane protein</topology>
    </subcellularLocation>
</comment>
<evidence type="ECO:0000256" key="6">
    <source>
        <dbReference type="ARBA" id="ARBA00023136"/>
    </source>
</evidence>
<dbReference type="PANTHER" id="PTHR32322:SF18">
    <property type="entry name" value="S-ADENOSYLMETHIONINE_S-ADENOSYLHOMOCYSTEINE TRANSPORTER"/>
    <property type="match status" value="1"/>
</dbReference>
<dbReference type="eggNOG" id="COG0697">
    <property type="taxonomic scope" value="Bacteria"/>
</dbReference>
<evidence type="ECO:0000313" key="10">
    <source>
        <dbReference type="Proteomes" id="UP000003821"/>
    </source>
</evidence>
<comment type="similarity">
    <text evidence="2">Belongs to the EamA transporter family.</text>
</comment>
<dbReference type="InterPro" id="IPR050638">
    <property type="entry name" value="AA-Vitamin_Transporters"/>
</dbReference>
<dbReference type="GO" id="GO:0005886">
    <property type="term" value="C:plasma membrane"/>
    <property type="evidence" value="ECO:0007669"/>
    <property type="project" value="UniProtKB-SubCell"/>
</dbReference>
<keyword evidence="4 7" id="KW-0812">Transmembrane</keyword>
<feature type="domain" description="EamA" evidence="8">
    <location>
        <begin position="170"/>
        <end position="302"/>
    </location>
</feature>
<dbReference type="Pfam" id="PF00892">
    <property type="entry name" value="EamA"/>
    <property type="match status" value="2"/>
</dbReference>
<feature type="transmembrane region" description="Helical" evidence="7">
    <location>
        <begin position="169"/>
        <end position="189"/>
    </location>
</feature>
<dbReference type="EMBL" id="ACXU01000005">
    <property type="protein sequence ID" value="EEU13106.1"/>
    <property type="molecule type" value="Genomic_DNA"/>
</dbReference>
<evidence type="ECO:0000256" key="3">
    <source>
        <dbReference type="ARBA" id="ARBA00022475"/>
    </source>
</evidence>
<name>C7HSJ0_9FIRM</name>
<reference evidence="9 10" key="1">
    <citation type="submission" date="2009-08" db="EMBL/GenBank/DDBJ databases">
        <authorList>
            <person name="Muzny D."/>
            <person name="Qin X."/>
            <person name="Deng J."/>
            <person name="Jiang H."/>
            <person name="Liu Y."/>
            <person name="Qu J."/>
            <person name="Song X.-Z."/>
            <person name="Zhang L."/>
            <person name="Thornton R."/>
            <person name="Coyle M."/>
            <person name="Francisco L."/>
            <person name="Jackson L."/>
            <person name="Javaid M."/>
            <person name="Korchina V."/>
            <person name="Kovar C."/>
            <person name="Mata R."/>
            <person name="Mathew T."/>
            <person name="Ngo R."/>
            <person name="Nguyen L."/>
            <person name="Nguyen N."/>
            <person name="Okwuonu G."/>
            <person name="Ongeri F."/>
            <person name="Pham C."/>
            <person name="Simmons D."/>
            <person name="Wilczek-Boney K."/>
            <person name="Hale W."/>
            <person name="Jakkamsetti A."/>
            <person name="Pham P."/>
            <person name="Ruth R."/>
            <person name="San Lucas F."/>
            <person name="Warren J."/>
            <person name="Zhang J."/>
            <person name="Zhao Z."/>
            <person name="Zhou C."/>
            <person name="Zhu D."/>
            <person name="Lee S."/>
            <person name="Bess C."/>
            <person name="Blankenburg K."/>
            <person name="Forbes L."/>
            <person name="Fu Q."/>
            <person name="Gubbala S."/>
            <person name="Hirani K."/>
            <person name="Jayaseelan J.C."/>
            <person name="Lara F."/>
            <person name="Munidasa M."/>
            <person name="Palculict T."/>
            <person name="Patil S."/>
            <person name="Pu L.-L."/>
            <person name="Saada N."/>
            <person name="Tang L."/>
            <person name="Weissenberger G."/>
            <person name="Zhu Y."/>
            <person name="Hemphill L."/>
            <person name="Shang Y."/>
            <person name="Youmans B."/>
            <person name="Ayvaz T."/>
            <person name="Ross M."/>
            <person name="Santibanez J."/>
            <person name="Aqrawi P."/>
            <person name="Gross S."/>
            <person name="Joshi V."/>
            <person name="Fowler G."/>
            <person name="Nazareth L."/>
            <person name="Reid J."/>
            <person name="Worley K."/>
            <person name="Petrosino J."/>
            <person name="Highlander S."/>
            <person name="Gibbs R."/>
            <person name="Gibbs R."/>
        </authorList>
    </citation>
    <scope>NUCLEOTIDE SEQUENCE [LARGE SCALE GENOMIC DNA]</scope>
    <source>
        <strain evidence="9 10">ATCC 51170</strain>
    </source>
</reference>
<evidence type="ECO:0000259" key="8">
    <source>
        <dbReference type="Pfam" id="PF00892"/>
    </source>
</evidence>
<dbReference type="Proteomes" id="UP000003821">
    <property type="component" value="Unassembled WGS sequence"/>
</dbReference>
<keyword evidence="3" id="KW-1003">Cell membrane</keyword>
<feature type="domain" description="EamA" evidence="8">
    <location>
        <begin position="16"/>
        <end position="158"/>
    </location>
</feature>
<keyword evidence="6 7" id="KW-0472">Membrane</keyword>
<evidence type="ECO:0000256" key="7">
    <source>
        <dbReference type="SAM" id="Phobius"/>
    </source>
</evidence>
<dbReference type="AlphaFoldDB" id="C7HSJ0"/>
<feature type="transmembrane region" description="Helical" evidence="7">
    <location>
        <begin position="117"/>
        <end position="134"/>
    </location>
</feature>
<feature type="transmembrane region" description="Helical" evidence="7">
    <location>
        <begin position="85"/>
        <end position="105"/>
    </location>
</feature>
<gene>
    <name evidence="9" type="ORF">HMPREF0078_0240</name>
</gene>
<dbReference type="InterPro" id="IPR037185">
    <property type="entry name" value="EmrE-like"/>
</dbReference>
<evidence type="ECO:0000256" key="2">
    <source>
        <dbReference type="ARBA" id="ARBA00007362"/>
    </source>
</evidence>
<dbReference type="HOGENOM" id="CLU_033863_8_1_9"/>
<accession>C7HSJ0</accession>
<comment type="caution">
    <text evidence="9">The sequence shown here is derived from an EMBL/GenBank/DDBJ whole genome shotgun (WGS) entry which is preliminary data.</text>
</comment>
<evidence type="ECO:0000313" key="9">
    <source>
        <dbReference type="EMBL" id="EEU13106.1"/>
    </source>
</evidence>
<sequence>MEKKDRRNMLKNKKNAVIFSLIAMFLWGSAIPLIKSTYQVLQIESSDTFAKVYIAGIRFFMAGILAFFYAKIFGKNKISFSKVNIKLVIILAILQTFLQYFFYYIGLSNTSGVKSSIIQASNSFMIVIISLFLLPEDKISINTIIALIIGTTGIILVNSNQKMGSGFKLTGEGFIFTSTFINAFASVLLRKYSKNSDPYILNGMVLLFGSLPLIILGRFLYINPVVINLKAFLMLFYGAFITATSFTIWTIVLQNHSANQFGVFKLFIPIFGSILSVIILGENFTIRLFIGLILVLTGSLVLMKGKSKKSGVTE</sequence>
<evidence type="ECO:0000256" key="1">
    <source>
        <dbReference type="ARBA" id="ARBA00004651"/>
    </source>
</evidence>
<evidence type="ECO:0000256" key="4">
    <source>
        <dbReference type="ARBA" id="ARBA00022692"/>
    </source>
</evidence>
<organism evidence="9 10">
    <name type="scientific">Anaerococcus vaginalis ATCC 51170</name>
    <dbReference type="NCBI Taxonomy" id="655811"/>
    <lineage>
        <taxon>Bacteria</taxon>
        <taxon>Bacillati</taxon>
        <taxon>Bacillota</taxon>
        <taxon>Tissierellia</taxon>
        <taxon>Tissierellales</taxon>
        <taxon>Peptoniphilaceae</taxon>
        <taxon>Anaerococcus</taxon>
    </lineage>
</organism>
<dbReference type="SUPFAM" id="SSF103481">
    <property type="entry name" value="Multidrug resistance efflux transporter EmrE"/>
    <property type="match status" value="2"/>
</dbReference>
<feature type="transmembrane region" description="Helical" evidence="7">
    <location>
        <begin position="263"/>
        <end position="280"/>
    </location>
</feature>
<feature type="transmembrane region" description="Helical" evidence="7">
    <location>
        <begin position="201"/>
        <end position="221"/>
    </location>
</feature>
<dbReference type="PANTHER" id="PTHR32322">
    <property type="entry name" value="INNER MEMBRANE TRANSPORTER"/>
    <property type="match status" value="1"/>
</dbReference>
<feature type="transmembrane region" description="Helical" evidence="7">
    <location>
        <begin position="139"/>
        <end position="157"/>
    </location>
</feature>
<dbReference type="InterPro" id="IPR000620">
    <property type="entry name" value="EamA_dom"/>
</dbReference>
<keyword evidence="10" id="KW-1185">Reference proteome</keyword>